<evidence type="ECO:0000313" key="1">
    <source>
        <dbReference type="EMBL" id="EGV31882.1"/>
    </source>
</evidence>
<dbReference type="OrthoDB" id="5413092at2"/>
<comment type="caution">
    <text evidence="1">The sequence shown here is derived from an EMBL/GenBank/DDBJ whole genome shotgun (WGS) entry which is preliminary data.</text>
</comment>
<name>G2E0F4_9GAMM</name>
<dbReference type="AlphaFoldDB" id="G2E0F4"/>
<organism evidence="1 2">
    <name type="scientific">Thiorhodococcus drewsii AZ1</name>
    <dbReference type="NCBI Taxonomy" id="765913"/>
    <lineage>
        <taxon>Bacteria</taxon>
        <taxon>Pseudomonadati</taxon>
        <taxon>Pseudomonadota</taxon>
        <taxon>Gammaproteobacteria</taxon>
        <taxon>Chromatiales</taxon>
        <taxon>Chromatiaceae</taxon>
        <taxon>Thiorhodococcus</taxon>
    </lineage>
</organism>
<accession>G2E0F4</accession>
<gene>
    <name evidence="1" type="ORF">ThidrDRAFT_1767</name>
</gene>
<dbReference type="RefSeq" id="WP_007040481.1">
    <property type="nucleotide sequence ID" value="NZ_AFWT01000010.1"/>
</dbReference>
<evidence type="ECO:0000313" key="2">
    <source>
        <dbReference type="Proteomes" id="UP000004200"/>
    </source>
</evidence>
<dbReference type="Proteomes" id="UP000004200">
    <property type="component" value="Unassembled WGS sequence"/>
</dbReference>
<keyword evidence="2" id="KW-1185">Reference proteome</keyword>
<reference evidence="1 2" key="1">
    <citation type="submission" date="2011-06" db="EMBL/GenBank/DDBJ databases">
        <title>The draft genome of Thiorhodococcus drewsii AZ1.</title>
        <authorList>
            <consortium name="US DOE Joint Genome Institute (JGI-PGF)"/>
            <person name="Lucas S."/>
            <person name="Han J."/>
            <person name="Lapidus A."/>
            <person name="Cheng J.-F."/>
            <person name="Goodwin L."/>
            <person name="Pitluck S."/>
            <person name="Peters L."/>
            <person name="Land M.L."/>
            <person name="Hauser L."/>
            <person name="Vogl K."/>
            <person name="Liu Z."/>
            <person name="Imhoff J."/>
            <person name="Thiel V."/>
            <person name="Frigaard N.-U."/>
            <person name="Bryant D.A."/>
            <person name="Woyke T.J."/>
        </authorList>
    </citation>
    <scope>NUCLEOTIDE SEQUENCE [LARGE SCALE GENOMIC DNA]</scope>
    <source>
        <strain evidence="1 2">AZ1</strain>
    </source>
</reference>
<sequence>MHTLTSLHDRQRAAQQQVRDQIWTLYADLKAYQRAPDPAAIAPLRARFEAIFTQKTAGLPSTKP</sequence>
<proteinExistence type="predicted"/>
<dbReference type="EMBL" id="AFWT01000010">
    <property type="protein sequence ID" value="EGV31882.1"/>
    <property type="molecule type" value="Genomic_DNA"/>
</dbReference>
<dbReference type="PATRIC" id="fig|765913.3.peg.1791"/>
<protein>
    <submittedName>
        <fullName evidence="1">Uncharacterized protein</fullName>
    </submittedName>
</protein>
<dbReference type="STRING" id="765913.ThidrDRAFT_1767"/>